<evidence type="ECO:0000256" key="6">
    <source>
        <dbReference type="SAM" id="Coils"/>
    </source>
</evidence>
<dbReference type="SUPFAM" id="SSF47384">
    <property type="entry name" value="Homodimeric domain of signal transducing histidine kinase"/>
    <property type="match status" value="1"/>
</dbReference>
<evidence type="ECO:0000259" key="9">
    <source>
        <dbReference type="PROSITE" id="PS50112"/>
    </source>
</evidence>
<organism evidence="11 12">
    <name type="scientific">Skermanella cutis</name>
    <dbReference type="NCBI Taxonomy" id="2775420"/>
    <lineage>
        <taxon>Bacteria</taxon>
        <taxon>Pseudomonadati</taxon>
        <taxon>Pseudomonadota</taxon>
        <taxon>Alphaproteobacteria</taxon>
        <taxon>Rhodospirillales</taxon>
        <taxon>Azospirillaceae</taxon>
        <taxon>Skermanella</taxon>
    </lineage>
</organism>
<dbReference type="SMART" id="SM00086">
    <property type="entry name" value="PAC"/>
    <property type="match status" value="3"/>
</dbReference>
<reference evidence="11" key="1">
    <citation type="submission" date="2021-02" db="EMBL/GenBank/DDBJ databases">
        <title>Skermanella TT6 skin isolate.</title>
        <authorList>
            <person name="Lee K."/>
            <person name="Ganzorig M."/>
        </authorList>
    </citation>
    <scope>NUCLEOTIDE SEQUENCE</scope>
    <source>
        <strain evidence="11">TT6</strain>
    </source>
</reference>
<feature type="domain" description="PAC" evidence="10">
    <location>
        <begin position="395"/>
        <end position="449"/>
    </location>
</feature>
<feature type="domain" description="PAS" evidence="9">
    <location>
        <begin position="325"/>
        <end position="389"/>
    </location>
</feature>
<dbReference type="Pfam" id="PF00989">
    <property type="entry name" value="PAS"/>
    <property type="match status" value="1"/>
</dbReference>
<dbReference type="CDD" id="cd12914">
    <property type="entry name" value="PDC1_DGC_like"/>
    <property type="match status" value="1"/>
</dbReference>
<dbReference type="InterPro" id="IPR013656">
    <property type="entry name" value="PAS_4"/>
</dbReference>
<dbReference type="InterPro" id="IPR036890">
    <property type="entry name" value="HATPase_C_sf"/>
</dbReference>
<dbReference type="Pfam" id="PF08448">
    <property type="entry name" value="PAS_4"/>
    <property type="match status" value="1"/>
</dbReference>
<evidence type="ECO:0000256" key="2">
    <source>
        <dbReference type="ARBA" id="ARBA00012438"/>
    </source>
</evidence>
<evidence type="ECO:0000256" key="5">
    <source>
        <dbReference type="ARBA" id="ARBA00022777"/>
    </source>
</evidence>
<feature type="domain" description="PAC" evidence="10">
    <location>
        <begin position="521"/>
        <end position="578"/>
    </location>
</feature>
<dbReference type="InterPro" id="IPR000014">
    <property type="entry name" value="PAS"/>
</dbReference>
<keyword evidence="7" id="KW-1133">Transmembrane helix</keyword>
<dbReference type="InterPro" id="IPR004358">
    <property type="entry name" value="Sig_transdc_His_kin-like_C"/>
</dbReference>
<dbReference type="SUPFAM" id="SSF55785">
    <property type="entry name" value="PYP-like sensor domain (PAS domain)"/>
    <property type="match status" value="3"/>
</dbReference>
<dbReference type="PROSITE" id="PS50109">
    <property type="entry name" value="HIS_KIN"/>
    <property type="match status" value="1"/>
</dbReference>
<dbReference type="InterPro" id="IPR005467">
    <property type="entry name" value="His_kinase_dom"/>
</dbReference>
<keyword evidence="12" id="KW-1185">Reference proteome</keyword>
<dbReference type="EMBL" id="CP067420">
    <property type="protein sequence ID" value="QQP88493.1"/>
    <property type="molecule type" value="Genomic_DNA"/>
</dbReference>
<dbReference type="Pfam" id="PF08447">
    <property type="entry name" value="PAS_3"/>
    <property type="match status" value="1"/>
</dbReference>
<dbReference type="PANTHER" id="PTHR43047:SF72">
    <property type="entry name" value="OSMOSENSING HISTIDINE PROTEIN KINASE SLN1"/>
    <property type="match status" value="1"/>
</dbReference>
<dbReference type="Gene3D" id="1.10.287.130">
    <property type="match status" value="1"/>
</dbReference>
<dbReference type="Gene3D" id="2.10.70.100">
    <property type="match status" value="1"/>
</dbReference>
<dbReference type="CDD" id="cd16922">
    <property type="entry name" value="HATPase_EvgS-ArcB-TorS-like"/>
    <property type="match status" value="1"/>
</dbReference>
<dbReference type="InterPro" id="IPR000700">
    <property type="entry name" value="PAS-assoc_C"/>
</dbReference>
<dbReference type="PANTHER" id="PTHR43047">
    <property type="entry name" value="TWO-COMPONENT HISTIDINE PROTEIN KINASE"/>
    <property type="match status" value="1"/>
</dbReference>
<feature type="domain" description="PAS" evidence="9">
    <location>
        <begin position="579"/>
        <end position="623"/>
    </location>
</feature>
<keyword evidence="7" id="KW-0472">Membrane</keyword>
<dbReference type="EC" id="2.7.13.3" evidence="2"/>
<evidence type="ECO:0000256" key="3">
    <source>
        <dbReference type="ARBA" id="ARBA00022553"/>
    </source>
</evidence>
<feature type="transmembrane region" description="Helical" evidence="7">
    <location>
        <begin position="12"/>
        <end position="31"/>
    </location>
</feature>
<evidence type="ECO:0000259" key="10">
    <source>
        <dbReference type="PROSITE" id="PS50113"/>
    </source>
</evidence>
<dbReference type="Pfam" id="PF00512">
    <property type="entry name" value="HisKA"/>
    <property type="match status" value="1"/>
</dbReference>
<gene>
    <name evidence="11" type="ORF">IGS68_21010</name>
</gene>
<proteinExistence type="predicted"/>
<feature type="domain" description="Histidine kinase" evidence="8">
    <location>
        <begin position="742"/>
        <end position="962"/>
    </location>
</feature>
<dbReference type="PRINTS" id="PR00344">
    <property type="entry name" value="BCTRLSENSOR"/>
</dbReference>
<feature type="coiled-coil region" evidence="6">
    <location>
        <begin position="684"/>
        <end position="735"/>
    </location>
</feature>
<dbReference type="SMART" id="SM00387">
    <property type="entry name" value="HATPase_c"/>
    <property type="match status" value="1"/>
</dbReference>
<dbReference type="CDD" id="cd00130">
    <property type="entry name" value="PAS"/>
    <property type="match status" value="3"/>
</dbReference>
<dbReference type="PROSITE" id="PS50112">
    <property type="entry name" value="PAS"/>
    <property type="match status" value="2"/>
</dbReference>
<feature type="transmembrane region" description="Helical" evidence="7">
    <location>
        <begin position="294"/>
        <end position="316"/>
    </location>
</feature>
<dbReference type="SUPFAM" id="SSF55874">
    <property type="entry name" value="ATPase domain of HSP90 chaperone/DNA topoisomerase II/histidine kinase"/>
    <property type="match status" value="1"/>
</dbReference>
<dbReference type="Pfam" id="PF02518">
    <property type="entry name" value="HATPase_c"/>
    <property type="match status" value="1"/>
</dbReference>
<dbReference type="InterPro" id="IPR003661">
    <property type="entry name" value="HisK_dim/P_dom"/>
</dbReference>
<accession>A0ABX7B2G1</accession>
<dbReference type="InterPro" id="IPR036097">
    <property type="entry name" value="HisK_dim/P_sf"/>
</dbReference>
<dbReference type="NCBIfam" id="TIGR00229">
    <property type="entry name" value="sensory_box"/>
    <property type="match status" value="2"/>
</dbReference>
<dbReference type="InterPro" id="IPR013655">
    <property type="entry name" value="PAS_fold_3"/>
</dbReference>
<dbReference type="InterPro" id="IPR035965">
    <property type="entry name" value="PAS-like_dom_sf"/>
</dbReference>
<comment type="catalytic activity">
    <reaction evidence="1">
        <text>ATP + protein L-histidine = ADP + protein N-phospho-L-histidine.</text>
        <dbReference type="EC" id="2.7.13.3"/>
    </reaction>
</comment>
<evidence type="ECO:0000256" key="1">
    <source>
        <dbReference type="ARBA" id="ARBA00000085"/>
    </source>
</evidence>
<evidence type="ECO:0000313" key="12">
    <source>
        <dbReference type="Proteomes" id="UP000595197"/>
    </source>
</evidence>
<dbReference type="SMART" id="SM00091">
    <property type="entry name" value="PAS"/>
    <property type="match status" value="3"/>
</dbReference>
<dbReference type="InterPro" id="IPR003594">
    <property type="entry name" value="HATPase_dom"/>
</dbReference>
<protein>
    <recommendedName>
        <fullName evidence="2">histidine kinase</fullName>
        <ecNumber evidence="2">2.7.13.3</ecNumber>
    </recommendedName>
</protein>
<name>A0ABX7B2G1_9PROT</name>
<dbReference type="CDD" id="cd00082">
    <property type="entry name" value="HisKA"/>
    <property type="match status" value="1"/>
</dbReference>
<dbReference type="Gene3D" id="3.30.450.20">
    <property type="entry name" value="PAS domain"/>
    <property type="match status" value="5"/>
</dbReference>
<evidence type="ECO:0000259" key="8">
    <source>
        <dbReference type="PROSITE" id="PS50109"/>
    </source>
</evidence>
<sequence>MTQQRVTPTIFLRIYVLLLFVVVAMLGYNEWTTRSDALTQAAEKSRALVNLATEHTLRMFEINDIALRSAVEHFSELDITRLGDSWSDWDYLATLEASSIGSELAQIRHMLIVDRNGIVRIHSRRYPVEPMDSSRNDFFQAHKDTSGPSLFVGAPSMDGGETDLYFSMSRRISRPRDGAFAGVAAAAVKPDISRRFFDSMSAGAHGILFLMHENGTIITSHPFRENLIGRKLPDGSLLNTIRNSQPQLPASVDVKCCFDDQERVLAYQRVGTLPLFVAVGLAKTDILSDWTRDLIQNALITGVVLTGFTTVVVLMLGQYRRQVLAHGLLSATYDAAGTGFCMVDADGRVVRANAAYGTLCGIPERQLVQRPFIEVFPADERNRAHDLLRFGHPGDQLPPQILKLRHSDGRIRRVLITVGGFSDASGQLFLMVAANDVTDRERQEERLRESERRLRQAQRIAGIGWWTIDLGTGGVVWSDTLYEIWGRDPDLPPTLESWRSSIHPDDRSRLNDADLADGPDCTREYRIIRPDGTERHVREEFTRSRVGGEQPKGEQTTRLFGIIQDVTELRENERALADSKARLRAVLDVAVTGILVHDEHGRIQLFNPAAEHLFGYRAAEAKGLTIDALIPPVPSSAAGTQPILGVAREVTARTRDGRTFPAYLAVDEYVADGHRMSVGVLLDISEQKRREQEIFQARDRLERQAADLSVLARKLDQARREAEETRGLAEAASRAKSEFLAHMSHELRTPLNAILGFSEIMDQEYFGPLGSPRYTEYNRNVLDSARHLLSLINDILDLSKIEAGRYELEEEHVDLTRIIDPVIRLVRERALRKDLTLKTAIDRLPPVMGDERALKQILINLLTNAVKFTERGGEIEVTGREEQDGDIVMTVRDTGVGIAADQMEKVLEPFGQTRNAYMAGESGTGLGLPITRSLVNLHGGTLELQSQPGVGTTVTIRLPAFRVIHPRLIAAT</sequence>
<keyword evidence="4" id="KW-0808">Transferase</keyword>
<keyword evidence="3" id="KW-0597">Phosphoprotein</keyword>
<evidence type="ECO:0000256" key="7">
    <source>
        <dbReference type="SAM" id="Phobius"/>
    </source>
</evidence>
<evidence type="ECO:0000256" key="4">
    <source>
        <dbReference type="ARBA" id="ARBA00022679"/>
    </source>
</evidence>
<dbReference type="InterPro" id="IPR013767">
    <property type="entry name" value="PAS_fold"/>
</dbReference>
<dbReference type="SMART" id="SM00388">
    <property type="entry name" value="HisKA"/>
    <property type="match status" value="1"/>
</dbReference>
<keyword evidence="6" id="KW-0175">Coiled coil</keyword>
<dbReference type="InterPro" id="IPR001610">
    <property type="entry name" value="PAC"/>
</dbReference>
<dbReference type="Proteomes" id="UP000595197">
    <property type="component" value="Chromosome"/>
</dbReference>
<keyword evidence="5" id="KW-0418">Kinase</keyword>
<dbReference type="CDD" id="cd12915">
    <property type="entry name" value="PDC2_DGC_like"/>
    <property type="match status" value="1"/>
</dbReference>
<dbReference type="Gene3D" id="3.30.565.10">
    <property type="entry name" value="Histidine kinase-like ATPase, C-terminal domain"/>
    <property type="match status" value="1"/>
</dbReference>
<keyword evidence="7" id="KW-0812">Transmembrane</keyword>
<dbReference type="RefSeq" id="WP_201073470.1">
    <property type="nucleotide sequence ID" value="NZ_CP067420.1"/>
</dbReference>
<dbReference type="PROSITE" id="PS50113">
    <property type="entry name" value="PAC"/>
    <property type="match status" value="2"/>
</dbReference>
<evidence type="ECO:0000313" key="11">
    <source>
        <dbReference type="EMBL" id="QQP88493.1"/>
    </source>
</evidence>